<dbReference type="AlphaFoldDB" id="A0A2J6X7F3"/>
<comment type="caution">
    <text evidence="2">The sequence shown here is derived from an EMBL/GenBank/DDBJ whole genome shotgun (WGS) entry which is preliminary data.</text>
</comment>
<feature type="domain" description="Rad50/SbcC-type AAA" evidence="1">
    <location>
        <begin position="6"/>
        <end position="54"/>
    </location>
</feature>
<organism evidence="2 3">
    <name type="scientific">Caldisericum exile</name>
    <dbReference type="NCBI Taxonomy" id="693075"/>
    <lineage>
        <taxon>Bacteria</taxon>
        <taxon>Pseudomonadati</taxon>
        <taxon>Caldisericota/Cryosericota group</taxon>
        <taxon>Caldisericota</taxon>
        <taxon>Caldisericia</taxon>
        <taxon>Caldisericales</taxon>
        <taxon>Caldisericaceae</taxon>
        <taxon>Caldisericum</taxon>
    </lineage>
</organism>
<dbReference type="SUPFAM" id="SSF52540">
    <property type="entry name" value="P-loop containing nucleoside triphosphate hydrolases"/>
    <property type="match status" value="1"/>
</dbReference>
<evidence type="ECO:0000313" key="3">
    <source>
        <dbReference type="Proteomes" id="UP000236910"/>
    </source>
</evidence>
<dbReference type="GO" id="GO:0006302">
    <property type="term" value="P:double-strand break repair"/>
    <property type="evidence" value="ECO:0007669"/>
    <property type="project" value="InterPro"/>
</dbReference>
<dbReference type="InterPro" id="IPR038729">
    <property type="entry name" value="Rad50/SbcC_AAA"/>
</dbReference>
<evidence type="ECO:0000259" key="1">
    <source>
        <dbReference type="Pfam" id="PF13476"/>
    </source>
</evidence>
<feature type="non-terminal residue" evidence="2">
    <location>
        <position position="58"/>
    </location>
</feature>
<name>A0A2J6X7F3_9BACT</name>
<dbReference type="InterPro" id="IPR027417">
    <property type="entry name" value="P-loop_NTPase"/>
</dbReference>
<dbReference type="Gene3D" id="3.40.50.300">
    <property type="entry name" value="P-loop containing nucleotide triphosphate hydrolases"/>
    <property type="match status" value="1"/>
</dbReference>
<sequence length="58" mass="6326">MIPELLKIKGFLSYRNEAVLDFNQIGDVILITGDNGHGKSSIIDAIVYAFFGIARGIT</sequence>
<dbReference type="PANTHER" id="PTHR32114:SF2">
    <property type="entry name" value="ABC TRANSPORTER ABCH.3"/>
    <property type="match status" value="1"/>
</dbReference>
<dbReference type="GO" id="GO:0016887">
    <property type="term" value="F:ATP hydrolysis activity"/>
    <property type="evidence" value="ECO:0007669"/>
    <property type="project" value="InterPro"/>
</dbReference>
<dbReference type="Proteomes" id="UP000236910">
    <property type="component" value="Unassembled WGS sequence"/>
</dbReference>
<gene>
    <name evidence="2" type="ORF">C0175_02820</name>
</gene>
<dbReference type="EMBL" id="PNIX01000162">
    <property type="protein sequence ID" value="PMP82887.1"/>
    <property type="molecule type" value="Genomic_DNA"/>
</dbReference>
<dbReference type="Pfam" id="PF13476">
    <property type="entry name" value="AAA_23"/>
    <property type="match status" value="1"/>
</dbReference>
<proteinExistence type="predicted"/>
<evidence type="ECO:0000313" key="2">
    <source>
        <dbReference type="EMBL" id="PMP82887.1"/>
    </source>
</evidence>
<reference evidence="2 3" key="1">
    <citation type="submission" date="2018-01" db="EMBL/GenBank/DDBJ databases">
        <title>Metagenomic assembled genomes from two thermal pools in the Uzon Caldera, Kamchatka, Russia.</title>
        <authorList>
            <person name="Wilkins L."/>
            <person name="Ettinger C."/>
        </authorList>
    </citation>
    <scope>NUCLEOTIDE SEQUENCE [LARGE SCALE GENOMIC DNA]</scope>
    <source>
        <strain evidence="2">ARK-10</strain>
    </source>
</reference>
<accession>A0A2J6X7F3</accession>
<dbReference type="PANTHER" id="PTHR32114">
    <property type="entry name" value="ABC TRANSPORTER ABCH.3"/>
    <property type="match status" value="1"/>
</dbReference>
<protein>
    <recommendedName>
        <fullName evidence="1">Rad50/SbcC-type AAA domain-containing protein</fullName>
    </recommendedName>
</protein>